<dbReference type="PANTHER" id="PTHR10091:SF0">
    <property type="entry name" value="GALACTOSE MUTAROTASE"/>
    <property type="match status" value="1"/>
</dbReference>
<evidence type="ECO:0000256" key="8">
    <source>
        <dbReference type="PIRNR" id="PIRNR005096"/>
    </source>
</evidence>
<dbReference type="Pfam" id="PF01263">
    <property type="entry name" value="Aldose_epim"/>
    <property type="match status" value="1"/>
</dbReference>
<comment type="similarity">
    <text evidence="3 8">Belongs to the aldose epimerase family.</text>
</comment>
<comment type="caution">
    <text evidence="10">The sequence shown here is derived from an EMBL/GenBank/DDBJ whole genome shotgun (WGS) entry which is preliminary data.</text>
</comment>
<evidence type="ECO:0000256" key="6">
    <source>
        <dbReference type="ARBA" id="ARBA00023235"/>
    </source>
</evidence>
<name>K8W5Q8_9GAMM</name>
<evidence type="ECO:0000256" key="9">
    <source>
        <dbReference type="PIRSR" id="PIRSR005096-3"/>
    </source>
</evidence>
<dbReference type="OrthoDB" id="9779408at2"/>
<sequence length="345" mass="38730">MQLSKGVRYTARSSKVIALTNHNGMKILLSTLGASWISCLLPLKSGKRDILLGSPNMAAQMDQGVYLGSIVGRVAINSITKSQFSLSEKDSVVIPEAHYQRNNLDNFSYRVWKVTQVSPQEAIFSLESPDGDQGFPGKLQAEVCYRLTDENEVIIRYYTQVNALCPVNLTNHAYFNLAGEDSQRTALEHDLQLAAAHYLPIDEKGLPTGEWLPVENSTFDFRDKKRIGYDFLQDDQQKIAGGYHHAMILDDSLADGKNTAASLFSPNGDVQMNIATTMPSIHFYTGNHLISIPGKSRHYTHFSGVALNTQFLPDAMNHPEWDERYRGISQPNKCYQHQTCYQFIF</sequence>
<reference evidence="10 11" key="1">
    <citation type="journal article" date="2012" name="BMC Genomics">
        <title>Comparative genomics of bacteria in the genus Providencia isolated from wild Drosophila melanogaster.</title>
        <authorList>
            <person name="Galac M.R."/>
            <person name="Lazzaro B.P."/>
        </authorList>
    </citation>
    <scope>NUCLEOTIDE SEQUENCE [LARGE SCALE GENOMIC DNA]</scope>
    <source>
        <strain evidence="10 11">DSM 19967</strain>
    </source>
</reference>
<comment type="pathway">
    <text evidence="2 8">Carbohydrate metabolism; hexose metabolism.</text>
</comment>
<dbReference type="PATRIC" id="fig|1141660.3.peg.2565"/>
<dbReference type="AlphaFoldDB" id="K8W5Q8"/>
<feature type="binding site" evidence="9">
    <location>
        <begin position="172"/>
        <end position="174"/>
    </location>
    <ligand>
        <name>beta-D-galactose</name>
        <dbReference type="ChEBI" id="CHEBI:27667"/>
    </ligand>
</feature>
<dbReference type="UniPathway" id="UPA00242"/>
<dbReference type="HOGENOM" id="CLU_031753_1_0_6"/>
<evidence type="ECO:0000256" key="2">
    <source>
        <dbReference type="ARBA" id="ARBA00005028"/>
    </source>
</evidence>
<keyword evidence="6 8" id="KW-0413">Isomerase</keyword>
<dbReference type="PIRSF" id="PIRSF005096">
    <property type="entry name" value="GALM"/>
    <property type="match status" value="1"/>
</dbReference>
<dbReference type="Gene3D" id="2.70.98.10">
    <property type="match status" value="1"/>
</dbReference>
<accession>K8W5Q8</accession>
<dbReference type="InterPro" id="IPR011013">
    <property type="entry name" value="Gal_mutarotase_sf_dom"/>
</dbReference>
<dbReference type="SUPFAM" id="SSF74650">
    <property type="entry name" value="Galactose mutarotase-like"/>
    <property type="match status" value="1"/>
</dbReference>
<dbReference type="GO" id="GO:0005737">
    <property type="term" value="C:cytoplasm"/>
    <property type="evidence" value="ECO:0007669"/>
    <property type="project" value="TreeGrafter"/>
</dbReference>
<dbReference type="Proteomes" id="UP000010290">
    <property type="component" value="Chromosome"/>
</dbReference>
<evidence type="ECO:0000256" key="7">
    <source>
        <dbReference type="ARBA" id="ARBA00023277"/>
    </source>
</evidence>
<evidence type="ECO:0000256" key="1">
    <source>
        <dbReference type="ARBA" id="ARBA00001614"/>
    </source>
</evidence>
<evidence type="ECO:0000256" key="5">
    <source>
        <dbReference type="ARBA" id="ARBA00014165"/>
    </source>
</evidence>
<gene>
    <name evidence="10" type="primary">galM</name>
    <name evidence="10" type="ORF">OO7_12859</name>
</gene>
<dbReference type="PROSITE" id="PS00545">
    <property type="entry name" value="ALDOSE_1_EPIMERASE"/>
    <property type="match status" value="1"/>
</dbReference>
<protein>
    <recommendedName>
        <fullName evidence="5 8">Aldose 1-epimerase</fullName>
        <ecNumber evidence="4 8">5.1.3.3</ecNumber>
    </recommendedName>
</protein>
<dbReference type="GO" id="GO:0030246">
    <property type="term" value="F:carbohydrate binding"/>
    <property type="evidence" value="ECO:0007669"/>
    <property type="project" value="InterPro"/>
</dbReference>
<dbReference type="EMBL" id="AKKN01000010">
    <property type="protein sequence ID" value="EKT55859.1"/>
    <property type="molecule type" value="Genomic_DNA"/>
</dbReference>
<evidence type="ECO:0000256" key="4">
    <source>
        <dbReference type="ARBA" id="ARBA00013185"/>
    </source>
</evidence>
<evidence type="ECO:0000256" key="3">
    <source>
        <dbReference type="ARBA" id="ARBA00006206"/>
    </source>
</evidence>
<dbReference type="NCBIfam" id="NF008277">
    <property type="entry name" value="PRK11055.1"/>
    <property type="match status" value="1"/>
</dbReference>
<keyword evidence="7 8" id="KW-0119">Carbohydrate metabolism</keyword>
<dbReference type="GO" id="GO:0033499">
    <property type="term" value="P:galactose catabolic process via UDP-galactose, Leloir pathway"/>
    <property type="evidence" value="ECO:0007669"/>
    <property type="project" value="TreeGrafter"/>
</dbReference>
<organism evidence="10 11">
    <name type="scientific">Providencia sneebia DSM 19967</name>
    <dbReference type="NCBI Taxonomy" id="1141660"/>
    <lineage>
        <taxon>Bacteria</taxon>
        <taxon>Pseudomonadati</taxon>
        <taxon>Pseudomonadota</taxon>
        <taxon>Gammaproteobacteria</taxon>
        <taxon>Enterobacterales</taxon>
        <taxon>Morganellaceae</taxon>
        <taxon>Providencia</taxon>
    </lineage>
</organism>
<keyword evidence="11" id="KW-1185">Reference proteome</keyword>
<dbReference type="GO" id="GO:0004034">
    <property type="term" value="F:aldose 1-epimerase activity"/>
    <property type="evidence" value="ECO:0007669"/>
    <property type="project" value="UniProtKB-EC"/>
</dbReference>
<proteinExistence type="inferred from homology"/>
<dbReference type="RefSeq" id="WP_008916328.1">
    <property type="nucleotide sequence ID" value="NZ_CM001773.1"/>
</dbReference>
<comment type="catalytic activity">
    <reaction evidence="1 8">
        <text>alpha-D-glucose = beta-D-glucose</text>
        <dbReference type="Rhea" id="RHEA:10264"/>
        <dbReference type="ChEBI" id="CHEBI:15903"/>
        <dbReference type="ChEBI" id="CHEBI:17925"/>
        <dbReference type="EC" id="5.1.3.3"/>
    </reaction>
</comment>
<dbReference type="InterPro" id="IPR014718">
    <property type="entry name" value="GH-type_carb-bd"/>
</dbReference>
<dbReference type="EC" id="5.1.3.3" evidence="4 8"/>
<evidence type="ECO:0000313" key="10">
    <source>
        <dbReference type="EMBL" id="EKT55859.1"/>
    </source>
</evidence>
<dbReference type="InterPro" id="IPR015443">
    <property type="entry name" value="Aldose_1-epimerase"/>
</dbReference>
<evidence type="ECO:0000313" key="11">
    <source>
        <dbReference type="Proteomes" id="UP000010290"/>
    </source>
</evidence>
<dbReference type="InterPro" id="IPR047215">
    <property type="entry name" value="Galactose_mutarotase-like"/>
</dbReference>
<dbReference type="GO" id="GO:0006006">
    <property type="term" value="P:glucose metabolic process"/>
    <property type="evidence" value="ECO:0007669"/>
    <property type="project" value="TreeGrafter"/>
</dbReference>
<dbReference type="CDD" id="cd09019">
    <property type="entry name" value="galactose_mutarotase_like"/>
    <property type="match status" value="1"/>
</dbReference>
<dbReference type="PANTHER" id="PTHR10091">
    <property type="entry name" value="ALDOSE-1-EPIMERASE"/>
    <property type="match status" value="1"/>
</dbReference>
<dbReference type="InterPro" id="IPR018052">
    <property type="entry name" value="Ald1_epimerase_CS"/>
</dbReference>
<dbReference type="InterPro" id="IPR008183">
    <property type="entry name" value="Aldose_1/G6P_1-epimerase"/>
</dbReference>